<keyword evidence="4 9" id="KW-0812">Transmembrane</keyword>
<gene>
    <name evidence="11" type="primary">SLC25A15_1</name>
    <name evidence="13" type="synonym">LOC112690201</name>
    <name evidence="11" type="ORF">g.23515</name>
</gene>
<organism evidence="11">
    <name type="scientific">Sipha flava</name>
    <name type="common">yellow sugarcane aphid</name>
    <dbReference type="NCBI Taxonomy" id="143950"/>
    <lineage>
        <taxon>Eukaryota</taxon>
        <taxon>Metazoa</taxon>
        <taxon>Ecdysozoa</taxon>
        <taxon>Arthropoda</taxon>
        <taxon>Hexapoda</taxon>
        <taxon>Insecta</taxon>
        <taxon>Pterygota</taxon>
        <taxon>Neoptera</taxon>
        <taxon>Paraneoptera</taxon>
        <taxon>Hemiptera</taxon>
        <taxon>Sternorrhyncha</taxon>
        <taxon>Aphidomorpha</taxon>
        <taxon>Aphidoidea</taxon>
        <taxon>Aphididae</taxon>
        <taxon>Sipha</taxon>
    </lineage>
</organism>
<dbReference type="SUPFAM" id="SSF103506">
    <property type="entry name" value="Mitochondrial carrier"/>
    <property type="match status" value="1"/>
</dbReference>
<proteinExistence type="inferred from homology"/>
<evidence type="ECO:0000256" key="10">
    <source>
        <dbReference type="RuleBase" id="RU000488"/>
    </source>
</evidence>
<evidence type="ECO:0000256" key="2">
    <source>
        <dbReference type="ARBA" id="ARBA00006375"/>
    </source>
</evidence>
<dbReference type="PROSITE" id="PS50920">
    <property type="entry name" value="SOLCAR"/>
    <property type="match status" value="2"/>
</dbReference>
<comment type="similarity">
    <text evidence="2 10">Belongs to the mitochondrial carrier (TC 2.A.29) family.</text>
</comment>
<dbReference type="InterPro" id="IPR018108">
    <property type="entry name" value="MCP_transmembrane"/>
</dbReference>
<dbReference type="OrthoDB" id="409586at2759"/>
<keyword evidence="6" id="KW-1133">Transmembrane helix</keyword>
<dbReference type="InterPro" id="IPR023395">
    <property type="entry name" value="MCP_dom_sf"/>
</dbReference>
<feature type="repeat" description="Solcar" evidence="9">
    <location>
        <begin position="320"/>
        <end position="412"/>
    </location>
</feature>
<evidence type="ECO:0000256" key="9">
    <source>
        <dbReference type="PROSITE-ProRule" id="PRU00282"/>
    </source>
</evidence>
<evidence type="ECO:0000256" key="6">
    <source>
        <dbReference type="ARBA" id="ARBA00022989"/>
    </source>
</evidence>
<accession>A0A2S2PYS5</accession>
<evidence type="ECO:0000313" key="13">
    <source>
        <dbReference type="RefSeq" id="XP_025419942.1"/>
    </source>
</evidence>
<comment type="subcellular location">
    <subcellularLocation>
        <location evidence="1">Mitochondrion membrane</location>
        <topology evidence="1">Multi-pass membrane protein</topology>
    </subcellularLocation>
</comment>
<dbReference type="EMBL" id="GGMS01001474">
    <property type="protein sequence ID" value="MBY70677.1"/>
    <property type="molecule type" value="Transcribed_RNA"/>
</dbReference>
<evidence type="ECO:0000256" key="7">
    <source>
        <dbReference type="ARBA" id="ARBA00023128"/>
    </source>
</evidence>
<keyword evidence="5" id="KW-0677">Repeat</keyword>
<keyword evidence="12" id="KW-1185">Reference proteome</keyword>
<dbReference type="Pfam" id="PF00153">
    <property type="entry name" value="Mito_carr"/>
    <property type="match status" value="3"/>
</dbReference>
<dbReference type="GO" id="GO:0031966">
    <property type="term" value="C:mitochondrial membrane"/>
    <property type="evidence" value="ECO:0007669"/>
    <property type="project" value="UniProtKB-SubCell"/>
</dbReference>
<sequence length="418" mass="43086">MAAASANTIAAVVADEQHGGFTISPAAHQQQQQPDAMTTTSPLVGLVSGCAGAVALVYVGQPLDTVKVRMQLSAASSAVASGGGVSMWSCVRDMWRQALVAPVPLQRHPDGTAVVRRGVVEACALPTAATSQTSKAAAAARMARLMYAGTAPALLANVAENGVLFAAYGPCQRLVAFTMDLFGGGGGGGAVEDAENKLGPAGMATAGSLASLCSAFALCPTELIKVRLQAADLERLNTAKNGGGASKQPHGTRVAAGTLQVVADVWKTEGGLRGMYRGLGSTVAREMPGYYVFFLAYEASRTYLNDWHHGPVGKTTNRDEPTWVTMMAGAAAGTCLWLVVYPVDAVKSRIQASSGGGGGCVETSSGNFLKTMALSVRTEGPLALYRGLAPTLLRTVPASAVMFWTVERTNSLLTGYGL</sequence>
<evidence type="ECO:0000256" key="3">
    <source>
        <dbReference type="ARBA" id="ARBA00022448"/>
    </source>
</evidence>
<dbReference type="PANTHER" id="PTHR45624">
    <property type="entry name" value="MITOCHONDRIAL BASIC AMINO ACIDS TRANSPORTER-RELATED"/>
    <property type="match status" value="1"/>
</dbReference>
<dbReference type="RefSeq" id="XP_025419942.1">
    <property type="nucleotide sequence ID" value="XM_025564157.1"/>
</dbReference>
<dbReference type="Gene3D" id="1.50.40.10">
    <property type="entry name" value="Mitochondrial carrier domain"/>
    <property type="match status" value="2"/>
</dbReference>
<protein>
    <submittedName>
        <fullName evidence="11 13">Mitochondrial ornithine transporter 1</fullName>
    </submittedName>
</protein>
<dbReference type="AlphaFoldDB" id="A0A2S2PYS5"/>
<evidence type="ECO:0000256" key="5">
    <source>
        <dbReference type="ARBA" id="ARBA00022737"/>
    </source>
</evidence>
<dbReference type="InterPro" id="IPR050567">
    <property type="entry name" value="Mitochondrial_Carrier"/>
</dbReference>
<reference evidence="11" key="1">
    <citation type="submission" date="2018-04" db="EMBL/GenBank/DDBJ databases">
        <title>Transcriptome assembly of Sipha flava.</title>
        <authorList>
            <person name="Scully E.D."/>
            <person name="Geib S.M."/>
            <person name="Palmer N.A."/>
            <person name="Koch K."/>
            <person name="Bradshaw J."/>
            <person name="Heng-Moss T."/>
            <person name="Sarath G."/>
        </authorList>
    </citation>
    <scope>NUCLEOTIDE SEQUENCE</scope>
</reference>
<dbReference type="GO" id="GO:0000064">
    <property type="term" value="F:L-ornithine transmembrane transporter activity"/>
    <property type="evidence" value="ECO:0007669"/>
    <property type="project" value="TreeGrafter"/>
</dbReference>
<name>A0A2S2PYS5_9HEMI</name>
<feature type="repeat" description="Solcar" evidence="9">
    <location>
        <begin position="198"/>
        <end position="303"/>
    </location>
</feature>
<reference evidence="13" key="2">
    <citation type="submission" date="2025-04" db="UniProtKB">
        <authorList>
            <consortium name="RefSeq"/>
        </authorList>
    </citation>
    <scope>IDENTIFICATION</scope>
    <source>
        <tissue evidence="13">Whole body</tissue>
    </source>
</reference>
<evidence type="ECO:0000256" key="8">
    <source>
        <dbReference type="ARBA" id="ARBA00023136"/>
    </source>
</evidence>
<evidence type="ECO:0000256" key="4">
    <source>
        <dbReference type="ARBA" id="ARBA00022692"/>
    </source>
</evidence>
<dbReference type="Proteomes" id="UP000694846">
    <property type="component" value="Unplaced"/>
</dbReference>
<dbReference type="PANTHER" id="PTHR45624:SF12">
    <property type="entry name" value="MITOCHONDRIAL ORNITHINE TRANSPORTER 1"/>
    <property type="match status" value="1"/>
</dbReference>
<keyword evidence="7" id="KW-0496">Mitochondrion</keyword>
<dbReference type="GO" id="GO:1990575">
    <property type="term" value="P:mitochondrial L-ornithine transmembrane transport"/>
    <property type="evidence" value="ECO:0007669"/>
    <property type="project" value="TreeGrafter"/>
</dbReference>
<evidence type="ECO:0000313" key="11">
    <source>
        <dbReference type="EMBL" id="MBY70677.1"/>
    </source>
</evidence>
<keyword evidence="8 9" id="KW-0472">Membrane</keyword>
<evidence type="ECO:0000256" key="1">
    <source>
        <dbReference type="ARBA" id="ARBA00004225"/>
    </source>
</evidence>
<evidence type="ECO:0000313" key="12">
    <source>
        <dbReference type="Proteomes" id="UP000694846"/>
    </source>
</evidence>
<keyword evidence="3 10" id="KW-0813">Transport</keyword>